<comment type="similarity">
    <text evidence="1">Belongs to the PhzF family.</text>
</comment>
<dbReference type="Proteomes" id="UP000681035">
    <property type="component" value="Chromosome"/>
</dbReference>
<dbReference type="GO" id="GO:0005737">
    <property type="term" value="C:cytoplasm"/>
    <property type="evidence" value="ECO:0007669"/>
    <property type="project" value="TreeGrafter"/>
</dbReference>
<evidence type="ECO:0000256" key="1">
    <source>
        <dbReference type="ARBA" id="ARBA00008270"/>
    </source>
</evidence>
<sequence length="297" mass="32366">MKFQIVDAFTRQTFGGNPAGVVLLPEGADFPADETMRKTAAELRYSETAFIRPLGGNRFHIRYFTPAAEVELCGHATIGSFHALQEMGLVAEGGTYIDETLSGTLEVVVGKDAILMDMAKPQTFQRLETPEELEELYHIMGLSADGQGAVTGKPELTLLPQKVSTGLTDIMMPVADEAELEKIAPDFPALTEHSRRYNVVGVHAFTVNTTDGMIHARNFAPLYDIDEEAATGTSNGALVYYLYRHGLVELDKVYTVVQGEKMGRPSMISAQVILKDSQPFVKVGGPAVTLVRGEIEL</sequence>
<gene>
    <name evidence="4" type="ORF">MM50RIKEN_23430</name>
</gene>
<dbReference type="InterPro" id="IPR003719">
    <property type="entry name" value="Phenazine_PhzF-like"/>
</dbReference>
<dbReference type="KEGG" id="vcop:MM50RIKEN_23430"/>
<organism evidence="4 5">
    <name type="scientific">Vescimonas coprocola</name>
    <dbReference type="NCBI Taxonomy" id="2714355"/>
    <lineage>
        <taxon>Bacteria</taxon>
        <taxon>Bacillati</taxon>
        <taxon>Bacillota</taxon>
        <taxon>Clostridia</taxon>
        <taxon>Eubacteriales</taxon>
        <taxon>Oscillospiraceae</taxon>
        <taxon>Vescimonas</taxon>
    </lineage>
</organism>
<evidence type="ECO:0000256" key="2">
    <source>
        <dbReference type="ARBA" id="ARBA00023235"/>
    </source>
</evidence>
<evidence type="ECO:0000256" key="3">
    <source>
        <dbReference type="PIRSR" id="PIRSR016184-1"/>
    </source>
</evidence>
<dbReference type="PANTHER" id="PTHR13774:SF39">
    <property type="entry name" value="BIOSYNTHESIS PROTEIN, PUTATIVE-RELATED"/>
    <property type="match status" value="1"/>
</dbReference>
<dbReference type="Gene3D" id="3.10.310.10">
    <property type="entry name" value="Diaminopimelate Epimerase, Chain A, domain 1"/>
    <property type="match status" value="2"/>
</dbReference>
<dbReference type="RefSeq" id="WP_213541137.1">
    <property type="nucleotide sequence ID" value="NZ_AP023418.1"/>
</dbReference>
<dbReference type="PANTHER" id="PTHR13774">
    <property type="entry name" value="PHENAZINE BIOSYNTHESIS PROTEIN"/>
    <property type="match status" value="1"/>
</dbReference>
<dbReference type="Pfam" id="PF02567">
    <property type="entry name" value="PhzC-PhzF"/>
    <property type="match status" value="1"/>
</dbReference>
<accession>A0A810Q3F5</accession>
<dbReference type="AlphaFoldDB" id="A0A810Q3F5"/>
<evidence type="ECO:0000313" key="5">
    <source>
        <dbReference type="Proteomes" id="UP000681035"/>
    </source>
</evidence>
<keyword evidence="2" id="KW-0413">Isomerase</keyword>
<protein>
    <submittedName>
        <fullName evidence="4">Phenazine biosynthesis protein PhzF</fullName>
    </submittedName>
</protein>
<evidence type="ECO:0000313" key="4">
    <source>
        <dbReference type="EMBL" id="BCK82580.1"/>
    </source>
</evidence>
<dbReference type="NCBIfam" id="TIGR00654">
    <property type="entry name" value="PhzF_family"/>
    <property type="match status" value="1"/>
</dbReference>
<dbReference type="GO" id="GO:0016853">
    <property type="term" value="F:isomerase activity"/>
    <property type="evidence" value="ECO:0007669"/>
    <property type="project" value="UniProtKB-KW"/>
</dbReference>
<keyword evidence="5" id="KW-1185">Reference proteome</keyword>
<dbReference type="EMBL" id="AP023418">
    <property type="protein sequence ID" value="BCK82580.1"/>
    <property type="molecule type" value="Genomic_DNA"/>
</dbReference>
<dbReference type="SUPFAM" id="SSF54506">
    <property type="entry name" value="Diaminopimelate epimerase-like"/>
    <property type="match status" value="1"/>
</dbReference>
<proteinExistence type="inferred from homology"/>
<feature type="active site" evidence="3">
    <location>
        <position position="47"/>
    </location>
</feature>
<name>A0A810Q3F5_9FIRM</name>
<dbReference type="PIRSF" id="PIRSF016184">
    <property type="entry name" value="PhzC_PhzF"/>
    <property type="match status" value="1"/>
</dbReference>
<reference evidence="4" key="1">
    <citation type="submission" date="2020-09" db="EMBL/GenBank/DDBJ databases">
        <title>New species isolated from human feces.</title>
        <authorList>
            <person name="Kitahara M."/>
            <person name="Shigeno Y."/>
            <person name="Shime M."/>
            <person name="Matsumoto Y."/>
            <person name="Nakamura S."/>
            <person name="Motooka D."/>
            <person name="Fukuoka S."/>
            <person name="Nishikawa H."/>
            <person name="Benno Y."/>
        </authorList>
    </citation>
    <scope>NUCLEOTIDE SEQUENCE</scope>
    <source>
        <strain evidence="4">MM50</strain>
    </source>
</reference>